<dbReference type="PANTHER" id="PTHR45228:SF8">
    <property type="entry name" value="TWO-COMPONENT RESPONSE REGULATOR-RELATED"/>
    <property type="match status" value="1"/>
</dbReference>
<dbReference type="Gene3D" id="1.10.3210.10">
    <property type="entry name" value="Hypothetical protein af1432"/>
    <property type="match status" value="1"/>
</dbReference>
<dbReference type="Proteomes" id="UP000006201">
    <property type="component" value="Unassembled WGS sequence"/>
</dbReference>
<evidence type="ECO:0000256" key="2">
    <source>
        <dbReference type="SAM" id="Coils"/>
    </source>
</evidence>
<dbReference type="SMART" id="SM00448">
    <property type="entry name" value="REC"/>
    <property type="match status" value="1"/>
</dbReference>
<dbReference type="PROSITE" id="PS51832">
    <property type="entry name" value="HD_GYP"/>
    <property type="match status" value="1"/>
</dbReference>
<feature type="domain" description="HD-GYP" evidence="5">
    <location>
        <begin position="177"/>
        <end position="373"/>
    </location>
</feature>
<dbReference type="CDD" id="cd17569">
    <property type="entry name" value="REC_HupR-like"/>
    <property type="match status" value="1"/>
</dbReference>
<dbReference type="GO" id="GO:0000160">
    <property type="term" value="P:phosphorelay signal transduction system"/>
    <property type="evidence" value="ECO:0007669"/>
    <property type="project" value="InterPro"/>
</dbReference>
<dbReference type="PROSITE" id="PS50110">
    <property type="entry name" value="RESPONSE_REGULATORY"/>
    <property type="match status" value="1"/>
</dbReference>
<dbReference type="SUPFAM" id="SSF109604">
    <property type="entry name" value="HD-domain/PDEase-like"/>
    <property type="match status" value="1"/>
</dbReference>
<keyword evidence="2" id="KW-0175">Coiled coil</keyword>
<dbReference type="CDD" id="cd00077">
    <property type="entry name" value="HDc"/>
    <property type="match status" value="1"/>
</dbReference>
<accession>A4CDH9</accession>
<dbReference type="Pfam" id="PF13487">
    <property type="entry name" value="HD_5"/>
    <property type="match status" value="1"/>
</dbReference>
<dbReference type="AlphaFoldDB" id="A4CDH9"/>
<protein>
    <submittedName>
        <fullName evidence="6">Response regulator</fullName>
    </submittedName>
</protein>
<dbReference type="PROSITE" id="PS51061">
    <property type="entry name" value="R3H"/>
    <property type="match status" value="1"/>
</dbReference>
<evidence type="ECO:0000259" key="4">
    <source>
        <dbReference type="PROSITE" id="PS51061"/>
    </source>
</evidence>
<proteinExistence type="predicted"/>
<organism evidence="6 7">
    <name type="scientific">Pseudoalteromonas tunicata D2</name>
    <dbReference type="NCBI Taxonomy" id="87626"/>
    <lineage>
        <taxon>Bacteria</taxon>
        <taxon>Pseudomonadati</taxon>
        <taxon>Pseudomonadota</taxon>
        <taxon>Gammaproteobacteria</taxon>
        <taxon>Alteromonadales</taxon>
        <taxon>Pseudoalteromonadaceae</taxon>
        <taxon>Pseudoalteromonas</taxon>
    </lineage>
</organism>
<dbReference type="InterPro" id="IPR001789">
    <property type="entry name" value="Sig_transdc_resp-reg_receiver"/>
</dbReference>
<name>A4CDH9_9GAMM</name>
<feature type="domain" description="R3H" evidence="4">
    <location>
        <begin position="139"/>
        <end position="210"/>
    </location>
</feature>
<dbReference type="InterPro" id="IPR052020">
    <property type="entry name" value="Cyclic_di-GMP/3'3'-cGAMP_PDE"/>
</dbReference>
<dbReference type="OrthoDB" id="9802066at2"/>
<dbReference type="Pfam" id="PF00072">
    <property type="entry name" value="Response_reg"/>
    <property type="match status" value="1"/>
</dbReference>
<dbReference type="InterPro" id="IPR037522">
    <property type="entry name" value="HD_GYP_dom"/>
</dbReference>
<dbReference type="HOGENOM" id="CLU_000445_92_10_6"/>
<feature type="domain" description="Response regulatory" evidence="3">
    <location>
        <begin position="8"/>
        <end position="122"/>
    </location>
</feature>
<evidence type="ECO:0000259" key="5">
    <source>
        <dbReference type="PROSITE" id="PS51832"/>
    </source>
</evidence>
<dbReference type="InterPro" id="IPR001374">
    <property type="entry name" value="R3H_dom"/>
</dbReference>
<dbReference type="PANTHER" id="PTHR45228">
    <property type="entry name" value="CYCLIC DI-GMP PHOSPHODIESTERASE TM_0186-RELATED"/>
    <property type="match status" value="1"/>
</dbReference>
<feature type="coiled-coil region" evidence="2">
    <location>
        <begin position="124"/>
        <end position="155"/>
    </location>
</feature>
<dbReference type="EMBL" id="AAOH01000007">
    <property type="protein sequence ID" value="EAR27021.1"/>
    <property type="molecule type" value="Genomic_DNA"/>
</dbReference>
<evidence type="ECO:0000313" key="7">
    <source>
        <dbReference type="Proteomes" id="UP000006201"/>
    </source>
</evidence>
<gene>
    <name evidence="6" type="ORF">PTD2_05105</name>
</gene>
<evidence type="ECO:0000313" key="6">
    <source>
        <dbReference type="EMBL" id="EAR27021.1"/>
    </source>
</evidence>
<keyword evidence="1" id="KW-0597">Phosphoprotein</keyword>
<dbReference type="eggNOG" id="COG3437">
    <property type="taxonomic scope" value="Bacteria"/>
</dbReference>
<dbReference type="GO" id="GO:0008081">
    <property type="term" value="F:phosphoric diester hydrolase activity"/>
    <property type="evidence" value="ECO:0007669"/>
    <property type="project" value="UniProtKB-ARBA"/>
</dbReference>
<dbReference type="SUPFAM" id="SSF52172">
    <property type="entry name" value="CheY-like"/>
    <property type="match status" value="1"/>
</dbReference>
<reference evidence="6 7" key="1">
    <citation type="submission" date="2006-02" db="EMBL/GenBank/DDBJ databases">
        <authorList>
            <person name="Moran M.A."/>
            <person name="Kjelleberg S."/>
            <person name="Egan S."/>
            <person name="Saunders N."/>
            <person name="Thomas T."/>
            <person name="Ferriera S."/>
            <person name="Johnson J."/>
            <person name="Kravitz S."/>
            <person name="Halpern A."/>
            <person name="Remington K."/>
            <person name="Beeson K."/>
            <person name="Tran B."/>
            <person name="Rogers Y.-H."/>
            <person name="Friedman R."/>
            <person name="Venter J.C."/>
        </authorList>
    </citation>
    <scope>NUCLEOTIDE SEQUENCE [LARGE SCALE GENOMIC DNA]</scope>
    <source>
        <strain evidence="6 7">D2</strain>
    </source>
</reference>
<feature type="modified residue" description="4-aspartylphosphate" evidence="1">
    <location>
        <position position="56"/>
    </location>
</feature>
<evidence type="ECO:0000256" key="1">
    <source>
        <dbReference type="PROSITE-ProRule" id="PRU00169"/>
    </source>
</evidence>
<keyword evidence="7" id="KW-1185">Reference proteome</keyword>
<dbReference type="Gene3D" id="3.40.50.2300">
    <property type="match status" value="1"/>
</dbReference>
<dbReference type="STRING" id="87626.PTD2_05105"/>
<comment type="caution">
    <text evidence="6">The sequence shown here is derived from an EMBL/GenBank/DDBJ whole genome shotgun (WGS) entry which is preliminary data.</text>
</comment>
<dbReference type="InterPro" id="IPR003607">
    <property type="entry name" value="HD/PDEase_dom"/>
</dbReference>
<dbReference type="GO" id="GO:0003676">
    <property type="term" value="F:nucleic acid binding"/>
    <property type="evidence" value="ECO:0007669"/>
    <property type="project" value="UniProtKB-UniRule"/>
</dbReference>
<dbReference type="RefSeq" id="WP_009838884.1">
    <property type="nucleotide sequence ID" value="NZ_AAOH01000007.1"/>
</dbReference>
<evidence type="ECO:0000259" key="3">
    <source>
        <dbReference type="PROSITE" id="PS50110"/>
    </source>
</evidence>
<sequence length="442" mass="50207">MTETFKPKIVFVDDEVEVLLALQRIFRREYEITTFDNPSEAIEFLSKNQVHLVVSDMKMPHISGAKVLASAKEYQPNCKRILLSGYSDMQSTIEAINQGGIHAYITKPWDNELIKEVVADAVKTVILEAENDQLSQQLQQKNKDLEELVTTLDQKVLDQTQSIRLSLQRLAAAASRQRKLLHQIIEMISLIAAAQRGSHYKDDVRIAKQCKLLGLKLQLDKNTLTYIYLAASLHELGKIALPEDLLNKIESEMTQEELQILHQQALKGAEIIDVIPSLHEVSDILRYQYERYAGKGFPDKKKGDEIPIGARILAVVRDYHKYISGQLTGTKFNTCNALQALKSQANRIYDKNIVNTFTEMLKDIPEGSDAQFCLTTDMLKPGMMIAQDVKYANGNTFLTKGNMVTAALIERMEHYELEHDFVFLVFIFMPKVEDDSLEEKAI</sequence>
<dbReference type="InterPro" id="IPR011006">
    <property type="entry name" value="CheY-like_superfamily"/>
</dbReference>